<reference evidence="4" key="1">
    <citation type="journal article" date="2019" name="Int. J. Syst. Evol. Microbiol.">
        <title>The Global Catalogue of Microorganisms (GCM) 10K type strain sequencing project: providing services to taxonomists for standard genome sequencing and annotation.</title>
        <authorList>
            <consortium name="The Broad Institute Genomics Platform"/>
            <consortium name="The Broad Institute Genome Sequencing Center for Infectious Disease"/>
            <person name="Wu L."/>
            <person name="Ma J."/>
        </authorList>
    </citation>
    <scope>NUCLEOTIDE SEQUENCE [LARGE SCALE GENOMIC DNA]</scope>
    <source>
        <strain evidence="4">JCM 17459</strain>
    </source>
</reference>
<dbReference type="InterPro" id="IPR050266">
    <property type="entry name" value="AB_hydrolase_sf"/>
</dbReference>
<evidence type="ECO:0000313" key="4">
    <source>
        <dbReference type="Proteomes" id="UP001499841"/>
    </source>
</evidence>
<dbReference type="InterPro" id="IPR000639">
    <property type="entry name" value="Epox_hydrolase-like"/>
</dbReference>
<dbReference type="InterPro" id="IPR000073">
    <property type="entry name" value="AB_hydrolase_1"/>
</dbReference>
<evidence type="ECO:0000256" key="1">
    <source>
        <dbReference type="ARBA" id="ARBA00022801"/>
    </source>
</evidence>
<dbReference type="PANTHER" id="PTHR43798">
    <property type="entry name" value="MONOACYLGLYCEROL LIPASE"/>
    <property type="match status" value="1"/>
</dbReference>
<gene>
    <name evidence="3" type="ORF">GCM10022262_38450</name>
</gene>
<dbReference type="PRINTS" id="PR00111">
    <property type="entry name" value="ABHYDROLASE"/>
</dbReference>
<dbReference type="EMBL" id="BAABBA010000030">
    <property type="protein sequence ID" value="GAA3510647.1"/>
    <property type="molecule type" value="Genomic_DNA"/>
</dbReference>
<dbReference type="SUPFAM" id="SSF53474">
    <property type="entry name" value="alpha/beta-Hydrolases"/>
    <property type="match status" value="1"/>
</dbReference>
<protein>
    <submittedName>
        <fullName evidence="3">Alpha/beta fold hydrolase</fullName>
    </submittedName>
</protein>
<dbReference type="RefSeq" id="WP_345044921.1">
    <property type="nucleotide sequence ID" value="NZ_BAABBA010000030.1"/>
</dbReference>
<accession>A0ABP6UNP0</accession>
<dbReference type="Gene3D" id="3.40.50.1820">
    <property type="entry name" value="alpha/beta hydrolase"/>
    <property type="match status" value="1"/>
</dbReference>
<dbReference type="Pfam" id="PF12697">
    <property type="entry name" value="Abhydrolase_6"/>
    <property type="match status" value="1"/>
</dbReference>
<organism evidence="3 4">
    <name type="scientific">Georgenia daeguensis</name>
    <dbReference type="NCBI Taxonomy" id="908355"/>
    <lineage>
        <taxon>Bacteria</taxon>
        <taxon>Bacillati</taxon>
        <taxon>Actinomycetota</taxon>
        <taxon>Actinomycetes</taxon>
        <taxon>Micrococcales</taxon>
        <taxon>Bogoriellaceae</taxon>
        <taxon>Georgenia</taxon>
    </lineage>
</organism>
<dbReference type="Proteomes" id="UP001499841">
    <property type="component" value="Unassembled WGS sequence"/>
</dbReference>
<evidence type="ECO:0000313" key="3">
    <source>
        <dbReference type="EMBL" id="GAA3510647.1"/>
    </source>
</evidence>
<dbReference type="InterPro" id="IPR029058">
    <property type="entry name" value="AB_hydrolase_fold"/>
</dbReference>
<dbReference type="PRINTS" id="PR00412">
    <property type="entry name" value="EPOXHYDRLASE"/>
</dbReference>
<dbReference type="PANTHER" id="PTHR43798:SF31">
    <property type="entry name" value="AB HYDROLASE SUPERFAMILY PROTEIN YCLE"/>
    <property type="match status" value="1"/>
</dbReference>
<keyword evidence="1 3" id="KW-0378">Hydrolase</keyword>
<feature type="domain" description="AB hydrolase-1" evidence="2">
    <location>
        <begin position="37"/>
        <end position="274"/>
    </location>
</feature>
<keyword evidence="4" id="KW-1185">Reference proteome</keyword>
<name>A0ABP6UNP0_9MICO</name>
<evidence type="ECO:0000259" key="2">
    <source>
        <dbReference type="Pfam" id="PF12697"/>
    </source>
</evidence>
<dbReference type="GO" id="GO:0016787">
    <property type="term" value="F:hydrolase activity"/>
    <property type="evidence" value="ECO:0007669"/>
    <property type="project" value="UniProtKB-KW"/>
</dbReference>
<proteinExistence type="predicted"/>
<comment type="caution">
    <text evidence="3">The sequence shown here is derived from an EMBL/GenBank/DDBJ whole genome shotgun (WGS) entry which is preliminary data.</text>
</comment>
<sequence length="286" mass="31129">MTEAELLTTVECHERGVRSAGVTTRFLEAGSPEAPTVVLLHDGAWGGSSDVTWGACLPMLAQRFHVIAPDFLGYGGSDKATYFDRSSYAPRIAQLESLLETLLISEPHLVGSSYGGSVALRMLVESTMPLRSATSIGGSGGPWKTEVMLRELGRWDGTRGDLTRVLAFLMDESHPDFEKQLSLRERWATVPGHYRSVASATLALPEPLRRAVEDPWPAPLAGVGTPTLLVAGSQDELFEPEWPEHVQAVVPHAEIVRMDTRHSPNLDHPAEVVDLLTQFLEAVDSA</sequence>